<evidence type="ECO:0000313" key="1">
    <source>
        <dbReference type="EMBL" id="GAT50475.1"/>
    </source>
</evidence>
<keyword evidence="2" id="KW-1185">Reference proteome</keyword>
<protein>
    <submittedName>
        <fullName evidence="1">Uncharacterized protein</fullName>
    </submittedName>
</protein>
<dbReference type="Proteomes" id="UP000815677">
    <property type="component" value="Unassembled WGS sequence"/>
</dbReference>
<reference evidence="1" key="1">
    <citation type="submission" date="2014-09" db="EMBL/GenBank/DDBJ databases">
        <title>Genome sequence of the luminous mushroom Mycena chlorophos for searching fungal bioluminescence genes.</title>
        <authorList>
            <person name="Tanaka Y."/>
            <person name="Kasuga D."/>
            <person name="Oba Y."/>
            <person name="Hase S."/>
            <person name="Sato K."/>
            <person name="Oba Y."/>
            <person name="Sakakibara Y."/>
        </authorList>
    </citation>
    <scope>NUCLEOTIDE SEQUENCE</scope>
</reference>
<name>A0ABQ0LHF8_MYCCL</name>
<evidence type="ECO:0000313" key="2">
    <source>
        <dbReference type="Proteomes" id="UP000815677"/>
    </source>
</evidence>
<dbReference type="EMBL" id="DF846513">
    <property type="protein sequence ID" value="GAT50475.1"/>
    <property type="molecule type" value="Genomic_DNA"/>
</dbReference>
<organism evidence="1 2">
    <name type="scientific">Mycena chlorophos</name>
    <name type="common">Agaric fungus</name>
    <name type="synonym">Agaricus chlorophos</name>
    <dbReference type="NCBI Taxonomy" id="658473"/>
    <lineage>
        <taxon>Eukaryota</taxon>
        <taxon>Fungi</taxon>
        <taxon>Dikarya</taxon>
        <taxon>Basidiomycota</taxon>
        <taxon>Agaricomycotina</taxon>
        <taxon>Agaricomycetes</taxon>
        <taxon>Agaricomycetidae</taxon>
        <taxon>Agaricales</taxon>
        <taxon>Marasmiineae</taxon>
        <taxon>Mycenaceae</taxon>
        <taxon>Mycena</taxon>
    </lineage>
</organism>
<proteinExistence type="predicted"/>
<accession>A0ABQ0LHF8</accession>
<sequence>MPALRWPHGSPWHEVCNAGATHVLRLTQEALPHASSVFLARFPAVTQPTLHISLETTVVDTEILAVIVFQRHAAETGTGWRFVVTQPYDSTSAQISDTLSAFIPNGLYLDIQITALVVSPDTWHIIVLHIQNIVFITPTPLERPAVVATLEFWTLHYIPASHIRLAIPNGLFPYLQSMDHIHERIAGDRVEWRLSA</sequence>
<gene>
    <name evidence="1" type="ORF">MCHLO_07717</name>
</gene>